<dbReference type="RefSeq" id="WP_280619130.1">
    <property type="nucleotide sequence ID" value="NZ_JAROYP010000031.1"/>
</dbReference>
<comment type="caution">
    <text evidence="2">The sequence shown here is derived from an EMBL/GenBank/DDBJ whole genome shotgun (WGS) entry which is preliminary data.</text>
</comment>
<keyword evidence="1" id="KW-1133">Transmembrane helix</keyword>
<organism evidence="2 3">
    <name type="scientific">Heyndrickxia oleronia</name>
    <dbReference type="NCBI Taxonomy" id="38875"/>
    <lineage>
        <taxon>Bacteria</taxon>
        <taxon>Bacillati</taxon>
        <taxon>Bacillota</taxon>
        <taxon>Bacilli</taxon>
        <taxon>Bacillales</taxon>
        <taxon>Bacillaceae</taxon>
        <taxon>Heyndrickxia</taxon>
    </lineage>
</organism>
<dbReference type="Proteomes" id="UP001159179">
    <property type="component" value="Unassembled WGS sequence"/>
</dbReference>
<feature type="transmembrane region" description="Helical" evidence="1">
    <location>
        <begin position="32"/>
        <end position="52"/>
    </location>
</feature>
<proteinExistence type="predicted"/>
<keyword evidence="1" id="KW-0472">Membrane</keyword>
<evidence type="ECO:0000313" key="2">
    <source>
        <dbReference type="EMBL" id="MDH5164429.1"/>
    </source>
</evidence>
<gene>
    <name evidence="2" type="ORF">P5X88_26195</name>
</gene>
<keyword evidence="1" id="KW-0812">Transmembrane</keyword>
<protein>
    <submittedName>
        <fullName evidence="2">Uncharacterized protein</fullName>
    </submittedName>
</protein>
<name>A0AAW6T562_9BACI</name>
<evidence type="ECO:0000313" key="3">
    <source>
        <dbReference type="Proteomes" id="UP001159179"/>
    </source>
</evidence>
<evidence type="ECO:0000256" key="1">
    <source>
        <dbReference type="SAM" id="Phobius"/>
    </source>
</evidence>
<sequence length="61" mass="6921">MARISKAYFCLIAGILSGIIVVSMLRNGEINWVVTGTTFRLSVLAFFAILLIRLEIQRKRH</sequence>
<reference evidence="2" key="1">
    <citation type="submission" date="2023-03" db="EMBL/GenBank/DDBJ databases">
        <title>Bacterial isolates from washroom surfaces on a university campus.</title>
        <authorList>
            <person name="Holman D.B."/>
            <person name="Gzyl K.E."/>
            <person name="Taheri A.E."/>
        </authorList>
    </citation>
    <scope>NUCLEOTIDE SEQUENCE</scope>
    <source>
        <strain evidence="2">RD03</strain>
    </source>
</reference>
<dbReference type="EMBL" id="JAROYP010000031">
    <property type="protein sequence ID" value="MDH5164429.1"/>
    <property type="molecule type" value="Genomic_DNA"/>
</dbReference>
<dbReference type="AlphaFoldDB" id="A0AAW6T562"/>
<feature type="transmembrane region" description="Helical" evidence="1">
    <location>
        <begin position="7"/>
        <end position="26"/>
    </location>
</feature>
<accession>A0AAW6T562</accession>